<protein>
    <recommendedName>
        <fullName evidence="3">Lipocalin/cytosolic fatty-acid binding domain-containing protein</fullName>
    </recommendedName>
</protein>
<dbReference type="OMA" id="IWTEVAS"/>
<dbReference type="InterPro" id="IPR012674">
    <property type="entry name" value="Calycin"/>
</dbReference>
<dbReference type="eggNOG" id="ENOG502T76S">
    <property type="taxonomic scope" value="Eukaryota"/>
</dbReference>
<evidence type="ECO:0000313" key="1">
    <source>
        <dbReference type="Ensembl" id="ENSLAFP00000019329.1"/>
    </source>
</evidence>
<dbReference type="HOGENOM" id="CLU_183403_0_0_1"/>
<dbReference type="STRING" id="9785.ENSLAFP00000019329"/>
<dbReference type="Ensembl" id="ENSLAFT00000025430.1">
    <property type="protein sequence ID" value="ENSLAFP00000019329.1"/>
    <property type="gene ID" value="ENSLAFG00000031055.1"/>
</dbReference>
<dbReference type="GeneTree" id="ENSGT00950000183536"/>
<organism evidence="1 2">
    <name type="scientific">Loxodonta africana</name>
    <name type="common">African elephant</name>
    <dbReference type="NCBI Taxonomy" id="9785"/>
    <lineage>
        <taxon>Eukaryota</taxon>
        <taxon>Metazoa</taxon>
        <taxon>Chordata</taxon>
        <taxon>Craniata</taxon>
        <taxon>Vertebrata</taxon>
        <taxon>Euteleostomi</taxon>
        <taxon>Mammalia</taxon>
        <taxon>Eutheria</taxon>
        <taxon>Afrotheria</taxon>
        <taxon>Proboscidea</taxon>
        <taxon>Elephantidae</taxon>
        <taxon>Loxodonta</taxon>
    </lineage>
</organism>
<name>G3TUS1_LOXAF</name>
<dbReference type="InParanoid" id="G3TUS1"/>
<dbReference type="SUPFAM" id="SSF50814">
    <property type="entry name" value="Lipocalins"/>
    <property type="match status" value="1"/>
</dbReference>
<reference evidence="1" key="2">
    <citation type="submission" date="2025-08" db="UniProtKB">
        <authorList>
            <consortium name="Ensembl"/>
        </authorList>
    </citation>
    <scope>IDENTIFICATION</scope>
    <source>
        <strain evidence="1">Isolate ISIS603380</strain>
    </source>
</reference>
<keyword evidence="2" id="KW-1185">Reference proteome</keyword>
<dbReference type="Gene3D" id="2.40.128.20">
    <property type="match status" value="1"/>
</dbReference>
<reference evidence="1 2" key="1">
    <citation type="submission" date="2009-06" db="EMBL/GenBank/DDBJ databases">
        <title>The Genome Sequence of Loxodonta africana (African elephant).</title>
        <authorList>
            <person name="Di Palma F."/>
            <person name="Heiman D."/>
            <person name="Young S."/>
            <person name="Johnson J."/>
            <person name="Lander E.S."/>
            <person name="Lindblad-Toh K."/>
        </authorList>
    </citation>
    <scope>NUCLEOTIDE SEQUENCE [LARGE SCALE GENOMIC DNA]</scope>
    <source>
        <strain evidence="1 2">Isolate ISIS603380</strain>
    </source>
</reference>
<evidence type="ECO:0000313" key="2">
    <source>
        <dbReference type="Proteomes" id="UP000007646"/>
    </source>
</evidence>
<evidence type="ECO:0008006" key="3">
    <source>
        <dbReference type="Google" id="ProtNLM"/>
    </source>
</evidence>
<sequence>ELTTGPSSPRLDGCSLTAVELWKQSPGWVFENPSLGVLEYRVLSTNFKDYAIVFTQLEFGDKAFNHMELHIWTEVASLEATSLFSKWIRNQGYLAQQQAGLQEDRECLVAEGGSPRKT</sequence>
<proteinExistence type="predicted"/>
<reference evidence="1" key="3">
    <citation type="submission" date="2025-09" db="UniProtKB">
        <authorList>
            <consortium name="Ensembl"/>
        </authorList>
    </citation>
    <scope>IDENTIFICATION</scope>
    <source>
        <strain evidence="1">Isolate ISIS603380</strain>
    </source>
</reference>
<accession>G3TUS1</accession>
<dbReference type="Proteomes" id="UP000007646">
    <property type="component" value="Unassembled WGS sequence"/>
</dbReference>
<dbReference type="AlphaFoldDB" id="G3TUS1"/>